<dbReference type="PANTHER" id="PTHR40077">
    <property type="entry name" value="MEMBRANE PROTEIN-RELATED"/>
    <property type="match status" value="1"/>
</dbReference>
<keyword evidence="3 6" id="KW-0812">Transmembrane</keyword>
<dbReference type="EMBL" id="LQYE01000013">
    <property type="protein sequence ID" value="OAT68589.1"/>
    <property type="molecule type" value="Genomic_DNA"/>
</dbReference>
<evidence type="ECO:0000256" key="6">
    <source>
        <dbReference type="SAM" id="Phobius"/>
    </source>
</evidence>
<dbReference type="Proteomes" id="UP000186919">
    <property type="component" value="Unassembled WGS sequence"/>
</dbReference>
<feature type="domain" description="DUF3817" evidence="7">
    <location>
        <begin position="12"/>
        <end position="99"/>
    </location>
</feature>
<keyword evidence="4 6" id="KW-1133">Transmembrane helix</keyword>
<name>A0A0N1CHA6_9MYCO</name>
<evidence type="ECO:0000256" key="5">
    <source>
        <dbReference type="ARBA" id="ARBA00023136"/>
    </source>
</evidence>
<dbReference type="GeneID" id="45763822"/>
<keyword evidence="5 6" id="KW-0472">Membrane</keyword>
<feature type="transmembrane region" description="Helical" evidence="6">
    <location>
        <begin position="79"/>
        <end position="98"/>
    </location>
</feature>
<evidence type="ECO:0000259" key="7">
    <source>
        <dbReference type="Pfam" id="PF12823"/>
    </source>
</evidence>
<evidence type="ECO:0000313" key="13">
    <source>
        <dbReference type="Proteomes" id="UP000186919"/>
    </source>
</evidence>
<evidence type="ECO:0000313" key="8">
    <source>
        <dbReference type="EMBL" id="KPG14739.1"/>
    </source>
</evidence>
<evidence type="ECO:0000313" key="10">
    <source>
        <dbReference type="EMBL" id="OAT68589.1"/>
    </source>
</evidence>
<dbReference type="EMBL" id="LJFS01000005">
    <property type="protein sequence ID" value="KPG35972.1"/>
    <property type="molecule type" value="Genomic_DNA"/>
</dbReference>
<dbReference type="Proteomes" id="UP000037843">
    <property type="component" value="Unassembled WGS sequence"/>
</dbReference>
<proteinExistence type="predicted"/>
<accession>A0A0N1CHA6</accession>
<feature type="transmembrane region" description="Helical" evidence="6">
    <location>
        <begin position="48"/>
        <end position="67"/>
    </location>
</feature>
<dbReference type="PATRIC" id="fig|83262.10.peg.1650"/>
<dbReference type="STRING" id="83262.BAB75_07915"/>
<comment type="subcellular location">
    <subcellularLocation>
        <location evidence="1">Cell membrane</location>
        <topology evidence="1">Multi-pass membrane protein</topology>
    </subcellularLocation>
</comment>
<organism evidence="8 11">
    <name type="scientific">Mycobacteroides immunogenum</name>
    <dbReference type="NCBI Taxonomy" id="83262"/>
    <lineage>
        <taxon>Bacteria</taxon>
        <taxon>Bacillati</taxon>
        <taxon>Actinomycetota</taxon>
        <taxon>Actinomycetes</taxon>
        <taxon>Mycobacteriales</taxon>
        <taxon>Mycobacteriaceae</taxon>
        <taxon>Mycobacteroides</taxon>
    </lineage>
</organism>
<dbReference type="KEGG" id="miz:BAB75_07915"/>
<dbReference type="InterPro" id="IPR023845">
    <property type="entry name" value="DUF3817_TM"/>
</dbReference>
<reference evidence="11 12" key="1">
    <citation type="submission" date="2015-09" db="EMBL/GenBank/DDBJ databases">
        <title>Genome Sequences of Mycobacterium immunogenum Isolates, Recuperated from a Chloraminated Drinking Water Distribution System Simulator Subjected to Episodes of Nitrification.</title>
        <authorList>
            <person name="Gomez-Alvarez V."/>
            <person name="Revetta R.P."/>
        </authorList>
    </citation>
    <scope>NUCLEOTIDE SEQUENCE [LARGE SCALE GENOMIC DNA]</scope>
    <source>
        <strain evidence="8 11">H008</strain>
        <strain evidence="9 12">H076</strain>
    </source>
</reference>
<dbReference type="PANTHER" id="PTHR40077:SF1">
    <property type="entry name" value="MEMBRANE PROTEIN"/>
    <property type="match status" value="1"/>
</dbReference>
<dbReference type="Pfam" id="PF12823">
    <property type="entry name" value="DUF3817"/>
    <property type="match status" value="1"/>
</dbReference>
<evidence type="ECO:0000313" key="9">
    <source>
        <dbReference type="EMBL" id="KPG35972.1"/>
    </source>
</evidence>
<reference evidence="10 13" key="2">
    <citation type="submission" date="2016-01" db="EMBL/GenBank/DDBJ databases">
        <title>Mycobacterium immunogenum strain CD11_6 genome sequencing and assembly.</title>
        <authorList>
            <person name="Kaur G."/>
            <person name="Nair G.R."/>
            <person name="Mayilraj S."/>
        </authorList>
    </citation>
    <scope>NUCLEOTIDE SEQUENCE [LARGE SCALE GENOMIC DNA]</scope>
    <source>
        <strain evidence="10 13">CD11-6</strain>
    </source>
</reference>
<dbReference type="NCBIfam" id="TIGR03954">
    <property type="entry name" value="integ_memb_HG"/>
    <property type="match status" value="1"/>
</dbReference>
<keyword evidence="12" id="KW-1185">Reference proteome</keyword>
<keyword evidence="2" id="KW-1003">Cell membrane</keyword>
<protein>
    <recommendedName>
        <fullName evidence="7">DUF3817 domain-containing protein</fullName>
    </recommendedName>
</protein>
<dbReference type="AlphaFoldDB" id="A0A0N1CHA6"/>
<evidence type="ECO:0000256" key="2">
    <source>
        <dbReference type="ARBA" id="ARBA00022475"/>
    </source>
</evidence>
<evidence type="ECO:0000313" key="12">
    <source>
        <dbReference type="Proteomes" id="UP000037962"/>
    </source>
</evidence>
<comment type="caution">
    <text evidence="8">The sequence shown here is derived from an EMBL/GenBank/DDBJ whole genome shotgun (WGS) entry which is preliminary data.</text>
</comment>
<dbReference type="GO" id="GO:0005886">
    <property type="term" value="C:plasma membrane"/>
    <property type="evidence" value="ECO:0007669"/>
    <property type="project" value="UniProtKB-SubCell"/>
</dbReference>
<dbReference type="Proteomes" id="UP000037962">
    <property type="component" value="Unassembled WGS sequence"/>
</dbReference>
<evidence type="ECO:0000256" key="3">
    <source>
        <dbReference type="ARBA" id="ARBA00022692"/>
    </source>
</evidence>
<evidence type="ECO:0000256" key="4">
    <source>
        <dbReference type="ARBA" id="ARBA00022989"/>
    </source>
</evidence>
<dbReference type="OrthoDB" id="3396203at2"/>
<feature type="transmembrane region" description="Helical" evidence="6">
    <location>
        <begin position="17"/>
        <end position="36"/>
    </location>
</feature>
<evidence type="ECO:0000313" key="11">
    <source>
        <dbReference type="Proteomes" id="UP000037843"/>
    </source>
</evidence>
<evidence type="ECO:0000256" key="1">
    <source>
        <dbReference type="ARBA" id="ARBA00004651"/>
    </source>
</evidence>
<dbReference type="RefSeq" id="WP_043076075.1">
    <property type="nucleotide sequence ID" value="NZ_CP011530.1"/>
</dbReference>
<dbReference type="EMBL" id="LJFO01000003">
    <property type="protein sequence ID" value="KPG14739.1"/>
    <property type="molecule type" value="Genomic_DNA"/>
</dbReference>
<gene>
    <name evidence="8" type="ORF">AN908_09685</name>
    <name evidence="9" type="ORF">AN912_05205</name>
    <name evidence="10" type="ORF">AWB85_23680</name>
</gene>
<sequence length="117" mass="12657">MTQLFDLRSTASRFRTVALLEAVSWAGLLTGMFFKYVPDPGNEIGVKVFGWIHGVIFIAYLVVGFLAGREYRWKPLTWLLALLAGVAPLCSVIFVIWADKTGKLPLGGAAAAGDTAP</sequence>